<reference evidence="1" key="1">
    <citation type="submission" date="2013-12" db="EMBL/GenBank/DDBJ databases">
        <title>The Genome Sequence of Aphanomyces astaci APO3.</title>
        <authorList>
            <consortium name="The Broad Institute Genomics Platform"/>
            <person name="Russ C."/>
            <person name="Tyler B."/>
            <person name="van West P."/>
            <person name="Dieguez-Uribeondo J."/>
            <person name="Young S.K."/>
            <person name="Zeng Q."/>
            <person name="Gargeya S."/>
            <person name="Fitzgerald M."/>
            <person name="Abouelleil A."/>
            <person name="Alvarado L."/>
            <person name="Chapman S.B."/>
            <person name="Gainer-Dewar J."/>
            <person name="Goldberg J."/>
            <person name="Griggs A."/>
            <person name="Gujja S."/>
            <person name="Hansen M."/>
            <person name="Howarth C."/>
            <person name="Imamovic A."/>
            <person name="Ireland A."/>
            <person name="Larimer J."/>
            <person name="McCowan C."/>
            <person name="Murphy C."/>
            <person name="Pearson M."/>
            <person name="Poon T.W."/>
            <person name="Priest M."/>
            <person name="Roberts A."/>
            <person name="Saif S."/>
            <person name="Shea T."/>
            <person name="Sykes S."/>
            <person name="Wortman J."/>
            <person name="Nusbaum C."/>
            <person name="Birren B."/>
        </authorList>
    </citation>
    <scope>NUCLEOTIDE SEQUENCE [LARGE SCALE GENOMIC DNA]</scope>
    <source>
        <strain evidence="1">APO3</strain>
    </source>
</reference>
<gene>
    <name evidence="1" type="ORF">H257_13297</name>
</gene>
<evidence type="ECO:0000313" key="1">
    <source>
        <dbReference type="EMBL" id="ETV71411.1"/>
    </source>
</evidence>
<organism evidence="1">
    <name type="scientific">Aphanomyces astaci</name>
    <name type="common">Crayfish plague agent</name>
    <dbReference type="NCBI Taxonomy" id="112090"/>
    <lineage>
        <taxon>Eukaryota</taxon>
        <taxon>Sar</taxon>
        <taxon>Stramenopiles</taxon>
        <taxon>Oomycota</taxon>
        <taxon>Saprolegniomycetes</taxon>
        <taxon>Saprolegniales</taxon>
        <taxon>Verrucalvaceae</taxon>
        <taxon>Aphanomyces</taxon>
    </lineage>
</organism>
<name>W4FWU2_APHAT</name>
<protein>
    <submittedName>
        <fullName evidence="1">Uncharacterized protein</fullName>
    </submittedName>
</protein>
<dbReference type="EMBL" id="KI913160">
    <property type="protein sequence ID" value="ETV71411.1"/>
    <property type="molecule type" value="Genomic_DNA"/>
</dbReference>
<dbReference type="GeneID" id="20815293"/>
<dbReference type="RefSeq" id="XP_009839076.1">
    <property type="nucleotide sequence ID" value="XM_009840774.1"/>
</dbReference>
<dbReference type="AlphaFoldDB" id="W4FWU2"/>
<proteinExistence type="predicted"/>
<dbReference type="VEuPathDB" id="FungiDB:H257_13297"/>
<sequence>MRYILHGSGTVMVVEARHHHRRRGLANGEQTNVTREICHFDKRQHMWSSLASSSSPSQAVLVAPVASAELASLALAMGASKMSCATALAHQSRHGIATDPTECAA</sequence>
<accession>W4FWU2</accession>